<feature type="non-terminal residue" evidence="4">
    <location>
        <position position="1"/>
    </location>
</feature>
<comment type="subcellular location">
    <subcellularLocation>
        <location evidence="1">Cytoplasm</location>
    </subcellularLocation>
</comment>
<evidence type="ECO:0000256" key="2">
    <source>
        <dbReference type="ARBA" id="ARBA00022490"/>
    </source>
</evidence>
<dbReference type="GO" id="GO:0005869">
    <property type="term" value="C:dynactin complex"/>
    <property type="evidence" value="ECO:0007669"/>
    <property type="project" value="InterPro"/>
</dbReference>
<evidence type="ECO:0000313" key="4">
    <source>
        <dbReference type="EMBL" id="RKP12346.1"/>
    </source>
</evidence>
<dbReference type="Proteomes" id="UP000267251">
    <property type="component" value="Unassembled WGS sequence"/>
</dbReference>
<proteinExistence type="predicted"/>
<dbReference type="PANTHER" id="PTHR15346">
    <property type="entry name" value="DYNACTIN SUBUNIT"/>
    <property type="match status" value="1"/>
</dbReference>
<evidence type="ECO:0000313" key="5">
    <source>
        <dbReference type="Proteomes" id="UP000267251"/>
    </source>
</evidence>
<organism evidence="4 5">
    <name type="scientific">Piptocephalis cylindrospora</name>
    <dbReference type="NCBI Taxonomy" id="1907219"/>
    <lineage>
        <taxon>Eukaryota</taxon>
        <taxon>Fungi</taxon>
        <taxon>Fungi incertae sedis</taxon>
        <taxon>Zoopagomycota</taxon>
        <taxon>Zoopagomycotina</taxon>
        <taxon>Zoopagomycetes</taxon>
        <taxon>Zoopagales</taxon>
        <taxon>Piptocephalidaceae</taxon>
        <taxon>Piptocephalis</taxon>
    </lineage>
</organism>
<sequence>LEARVADLEKLVGRTDLSDTSASLSTTGSSHLSEGLIATVARTDAQIQLLSQPRVMESALRRVKALIGELEVLEKVKAAQPSRIASDTEVEEGQEGGGAGSDDPEGLVNKAYEGLARIDPLIPLAPGLLDRLRSLKHLHDQAAGFGETIQVLTTEQSKLHGELRALASQCS</sequence>
<dbReference type="EMBL" id="KZ988369">
    <property type="protein sequence ID" value="RKP12346.1"/>
    <property type="molecule type" value="Genomic_DNA"/>
</dbReference>
<accession>A0A4P9Y0M4</accession>
<reference evidence="5" key="1">
    <citation type="journal article" date="2018" name="Nat. Microbiol.">
        <title>Leveraging single-cell genomics to expand the fungal tree of life.</title>
        <authorList>
            <person name="Ahrendt S.R."/>
            <person name="Quandt C.A."/>
            <person name="Ciobanu D."/>
            <person name="Clum A."/>
            <person name="Salamov A."/>
            <person name="Andreopoulos B."/>
            <person name="Cheng J.F."/>
            <person name="Woyke T."/>
            <person name="Pelin A."/>
            <person name="Henrissat B."/>
            <person name="Reynolds N.K."/>
            <person name="Benny G.L."/>
            <person name="Smith M.E."/>
            <person name="James T.Y."/>
            <person name="Grigoriev I.V."/>
        </authorList>
    </citation>
    <scope>NUCLEOTIDE SEQUENCE [LARGE SCALE GENOMIC DNA]</scope>
</reference>
<dbReference type="GO" id="GO:0005737">
    <property type="term" value="C:cytoplasm"/>
    <property type="evidence" value="ECO:0007669"/>
    <property type="project" value="UniProtKB-SubCell"/>
</dbReference>
<dbReference type="Pfam" id="PF04912">
    <property type="entry name" value="Dynamitin"/>
    <property type="match status" value="1"/>
</dbReference>
<evidence type="ECO:0000256" key="1">
    <source>
        <dbReference type="ARBA" id="ARBA00004496"/>
    </source>
</evidence>
<protein>
    <recommendedName>
        <fullName evidence="6">Dynamitin-domain-containing protein</fullName>
    </recommendedName>
</protein>
<feature type="region of interest" description="Disordered" evidence="3">
    <location>
        <begin position="81"/>
        <end position="106"/>
    </location>
</feature>
<dbReference type="AlphaFoldDB" id="A0A4P9Y0M4"/>
<evidence type="ECO:0000256" key="3">
    <source>
        <dbReference type="SAM" id="MobiDB-lite"/>
    </source>
</evidence>
<dbReference type="OrthoDB" id="4977at2759"/>
<keyword evidence="5" id="KW-1185">Reference proteome</keyword>
<gene>
    <name evidence="4" type="ORF">BJ684DRAFT_2187</name>
</gene>
<dbReference type="InterPro" id="IPR028133">
    <property type="entry name" value="Dynamitin"/>
</dbReference>
<keyword evidence="2" id="KW-0963">Cytoplasm</keyword>
<feature type="non-terminal residue" evidence="4">
    <location>
        <position position="171"/>
    </location>
</feature>
<evidence type="ECO:0008006" key="6">
    <source>
        <dbReference type="Google" id="ProtNLM"/>
    </source>
</evidence>
<name>A0A4P9Y0M4_9FUNG</name>
<dbReference type="GO" id="GO:0007017">
    <property type="term" value="P:microtubule-based process"/>
    <property type="evidence" value="ECO:0007669"/>
    <property type="project" value="InterPro"/>
</dbReference>